<dbReference type="Proteomes" id="UP000196560">
    <property type="component" value="Unassembled WGS sequence"/>
</dbReference>
<evidence type="ECO:0000313" key="2">
    <source>
        <dbReference type="EMBL" id="OUN41910.1"/>
    </source>
</evidence>
<dbReference type="eggNOG" id="ENOG5031UZN">
    <property type="taxonomic scope" value="Bacteria"/>
</dbReference>
<gene>
    <name evidence="2" type="ORF">B5G21_08660</name>
</gene>
<feature type="region of interest" description="Disordered" evidence="1">
    <location>
        <begin position="72"/>
        <end position="93"/>
    </location>
</feature>
<dbReference type="AlphaFoldDB" id="A0A1Y3U988"/>
<sequence>MHRKHLSSRTGTKRQAGPLPAAKAAAPDTTGATRQAGRASGSVIRMRTPRSRSEDQRANLRRSYEALLRKLRAGDGASNTHQSWPVRPYAASV</sequence>
<proteinExistence type="predicted"/>
<keyword evidence="3" id="KW-1185">Reference proteome</keyword>
<feature type="region of interest" description="Disordered" evidence="1">
    <location>
        <begin position="1"/>
        <end position="59"/>
    </location>
</feature>
<evidence type="ECO:0000313" key="3">
    <source>
        <dbReference type="Proteomes" id="UP000196560"/>
    </source>
</evidence>
<feature type="compositionally biased region" description="Low complexity" evidence="1">
    <location>
        <begin position="16"/>
        <end position="33"/>
    </location>
</feature>
<comment type="caution">
    <text evidence="2">The sequence shown here is derived from an EMBL/GenBank/DDBJ whole genome shotgun (WGS) entry which is preliminary data.</text>
</comment>
<accession>A0A1Y3U988</accession>
<evidence type="ECO:0000256" key="1">
    <source>
        <dbReference type="SAM" id="MobiDB-lite"/>
    </source>
</evidence>
<dbReference type="EMBL" id="NFHO01000010">
    <property type="protein sequence ID" value="OUN41910.1"/>
    <property type="molecule type" value="Genomic_DNA"/>
</dbReference>
<reference evidence="3" key="1">
    <citation type="submission" date="2017-04" db="EMBL/GenBank/DDBJ databases">
        <title>Function of individual gut microbiota members based on whole genome sequencing of pure cultures obtained from chicken caecum.</title>
        <authorList>
            <person name="Medvecky M."/>
            <person name="Cejkova D."/>
            <person name="Polansky O."/>
            <person name="Karasova D."/>
            <person name="Kubasova T."/>
            <person name="Cizek A."/>
            <person name="Rychlik I."/>
        </authorList>
    </citation>
    <scope>NUCLEOTIDE SEQUENCE [LARGE SCALE GENOMIC DNA]</scope>
    <source>
        <strain evidence="3">An70</strain>
    </source>
</reference>
<dbReference type="RefSeq" id="WP_087186841.1">
    <property type="nucleotide sequence ID" value="NZ_CALUIC010000002.1"/>
</dbReference>
<dbReference type="STRING" id="1118060.GCA_000311845_00271"/>
<name>A0A1Y3U988_9ACTN</name>
<organism evidence="2 3">
    <name type="scientific">Enorma massiliensis</name>
    <dbReference type="NCBI Taxonomy" id="1472761"/>
    <lineage>
        <taxon>Bacteria</taxon>
        <taxon>Bacillati</taxon>
        <taxon>Actinomycetota</taxon>
        <taxon>Coriobacteriia</taxon>
        <taxon>Coriobacteriales</taxon>
        <taxon>Coriobacteriaceae</taxon>
        <taxon>Enorma</taxon>
    </lineage>
</organism>
<protein>
    <submittedName>
        <fullName evidence="2">Uncharacterized protein</fullName>
    </submittedName>
</protein>